<dbReference type="AlphaFoldDB" id="A0A7U2MPP3"/>
<dbReference type="Proteomes" id="UP000596276">
    <property type="component" value="Chromosome 1"/>
</dbReference>
<reference evidence="3" key="1">
    <citation type="journal article" date="2021" name="G3 (Bethesda)">
        <title>Chromosome assembled and annotated genome sequence of Aspergillus flavus NRRL 3357.</title>
        <authorList>
            <person name="Skerker J.M."/>
            <person name="Pianalto K.M."/>
            <person name="Mondo S.J."/>
            <person name="Yang K."/>
            <person name="Arkin A.P."/>
            <person name="Keller N.P."/>
            <person name="Grigoriev I.V."/>
            <person name="Louise Glass N.L."/>
        </authorList>
    </citation>
    <scope>NUCLEOTIDE SEQUENCE [LARGE SCALE GENOMIC DNA]</scope>
    <source>
        <strain evidence="3">ATCC 200026 / FGSC A1120 / IAM 13836 / NRRL 3357 / JCM 12722 / SRRC 167</strain>
    </source>
</reference>
<gene>
    <name evidence="2" type="ORF">F9C07_2278953</name>
</gene>
<evidence type="ECO:0000313" key="3">
    <source>
        <dbReference type="Proteomes" id="UP000596276"/>
    </source>
</evidence>
<proteinExistence type="predicted"/>
<feature type="region of interest" description="Disordered" evidence="1">
    <location>
        <begin position="84"/>
        <end position="108"/>
    </location>
</feature>
<keyword evidence="3" id="KW-1185">Reference proteome</keyword>
<evidence type="ECO:0000256" key="1">
    <source>
        <dbReference type="SAM" id="MobiDB-lite"/>
    </source>
</evidence>
<sequence length="108" mass="11438">MGMLGLSPQMGDRIPIRRFAPLDASALGGDHVHVYSASANTANQANLPLGRLTLIELTLIHWLLSAKLSENLISNNTHVAYPAGIRPRSGLSDAGQPPKAHPALRAVS</sequence>
<accession>A0A7U2MPP3</accession>
<evidence type="ECO:0000313" key="2">
    <source>
        <dbReference type="EMBL" id="QRD87558.1"/>
    </source>
</evidence>
<name>A0A7U2MPP3_ASPFN</name>
<dbReference type="EMBL" id="CP044619">
    <property type="protein sequence ID" value="QRD87558.1"/>
    <property type="molecule type" value="Genomic_DNA"/>
</dbReference>
<dbReference type="VEuPathDB" id="FungiDB:F9C07_2278953"/>
<protein>
    <submittedName>
        <fullName evidence="2">Uncharacterized protein</fullName>
    </submittedName>
</protein>
<organism evidence="2 3">
    <name type="scientific">Aspergillus flavus (strain ATCC 200026 / FGSC A1120 / IAM 13836 / NRRL 3357 / JCM 12722 / SRRC 167)</name>
    <dbReference type="NCBI Taxonomy" id="332952"/>
    <lineage>
        <taxon>Eukaryota</taxon>
        <taxon>Fungi</taxon>
        <taxon>Dikarya</taxon>
        <taxon>Ascomycota</taxon>
        <taxon>Pezizomycotina</taxon>
        <taxon>Eurotiomycetes</taxon>
        <taxon>Eurotiomycetidae</taxon>
        <taxon>Eurotiales</taxon>
        <taxon>Aspergillaceae</taxon>
        <taxon>Aspergillus</taxon>
        <taxon>Aspergillus subgen. Circumdati</taxon>
    </lineage>
</organism>